<feature type="region of interest" description="Disordered" evidence="1">
    <location>
        <begin position="70"/>
        <end position="100"/>
    </location>
</feature>
<feature type="region of interest" description="Disordered" evidence="1">
    <location>
        <begin position="183"/>
        <end position="203"/>
    </location>
</feature>
<feature type="compositionally biased region" description="Polar residues" evidence="1">
    <location>
        <begin position="125"/>
        <end position="138"/>
    </location>
</feature>
<feature type="region of interest" description="Disordered" evidence="1">
    <location>
        <begin position="116"/>
        <end position="145"/>
    </location>
</feature>
<dbReference type="EMBL" id="JAVHNS010000002">
    <property type="protein sequence ID" value="KAK6362320.1"/>
    <property type="molecule type" value="Genomic_DNA"/>
</dbReference>
<dbReference type="AlphaFoldDB" id="A0AAV9VK31"/>
<evidence type="ECO:0000313" key="2">
    <source>
        <dbReference type="EMBL" id="KAK6362320.1"/>
    </source>
</evidence>
<protein>
    <submittedName>
        <fullName evidence="2">Uncharacterized protein</fullName>
    </submittedName>
</protein>
<dbReference type="Proteomes" id="UP001373714">
    <property type="component" value="Unassembled WGS sequence"/>
</dbReference>
<accession>A0AAV9VK31</accession>
<organism evidence="2 3">
    <name type="scientific">Orbilia blumenaviensis</name>
    <dbReference type="NCBI Taxonomy" id="1796055"/>
    <lineage>
        <taxon>Eukaryota</taxon>
        <taxon>Fungi</taxon>
        <taxon>Dikarya</taxon>
        <taxon>Ascomycota</taxon>
        <taxon>Pezizomycotina</taxon>
        <taxon>Orbiliomycetes</taxon>
        <taxon>Orbiliales</taxon>
        <taxon>Orbiliaceae</taxon>
        <taxon>Orbilia</taxon>
    </lineage>
</organism>
<sequence>MGQHQFQLPYYQSTHLSLDLSGAMLARRLPISPLMHCKLGTSTINQRYQSKTYQHFSTRIDSSILSKITAKEKESTHQDGPVAGGPTARAQQHFGEPITSKVLSDITAGEKTVTGGERLKRGATATVQSELSKSTSSEGIEKGIPVTNTTPRIRVIPTASPPVMDADTVTKVHSAEQKFTGKFVRGDLDGPPPVEAGPTEAAKSHLGERISGRVVRDVMEGEKKITGVERPVKGGPAGIVSGVMGRR</sequence>
<reference evidence="2 3" key="1">
    <citation type="submission" date="2019-10" db="EMBL/GenBank/DDBJ databases">
        <authorList>
            <person name="Palmer J.M."/>
        </authorList>
    </citation>
    <scope>NUCLEOTIDE SEQUENCE [LARGE SCALE GENOMIC DNA]</scope>
    <source>
        <strain evidence="2 3">TWF730</strain>
    </source>
</reference>
<name>A0AAV9VK31_9PEZI</name>
<feature type="region of interest" description="Disordered" evidence="1">
    <location>
        <begin position="228"/>
        <end position="247"/>
    </location>
</feature>
<proteinExistence type="predicted"/>
<gene>
    <name evidence="2" type="ORF">TWF730_006015</name>
</gene>
<evidence type="ECO:0000313" key="3">
    <source>
        <dbReference type="Proteomes" id="UP001373714"/>
    </source>
</evidence>
<comment type="caution">
    <text evidence="2">The sequence shown here is derived from an EMBL/GenBank/DDBJ whole genome shotgun (WGS) entry which is preliminary data.</text>
</comment>
<evidence type="ECO:0000256" key="1">
    <source>
        <dbReference type="SAM" id="MobiDB-lite"/>
    </source>
</evidence>
<keyword evidence="3" id="KW-1185">Reference proteome</keyword>